<gene>
    <name evidence="1" type="ORF">GCM10007962_32770</name>
</gene>
<name>A0A8J3BTX3_9FLAO</name>
<evidence type="ECO:0000313" key="2">
    <source>
        <dbReference type="Proteomes" id="UP000612329"/>
    </source>
</evidence>
<keyword evidence="2" id="KW-1185">Reference proteome</keyword>
<reference evidence="1" key="1">
    <citation type="journal article" date="2014" name="Int. J. Syst. Evol. Microbiol.">
        <title>Complete genome sequence of Corynebacterium casei LMG S-19264T (=DSM 44701T), isolated from a smear-ripened cheese.</title>
        <authorList>
            <consortium name="US DOE Joint Genome Institute (JGI-PGF)"/>
            <person name="Walter F."/>
            <person name="Albersmeier A."/>
            <person name="Kalinowski J."/>
            <person name="Ruckert C."/>
        </authorList>
    </citation>
    <scope>NUCLEOTIDE SEQUENCE</scope>
    <source>
        <strain evidence="1">JCM 12862</strain>
    </source>
</reference>
<dbReference type="EMBL" id="BMNR01000020">
    <property type="protein sequence ID" value="GGK35867.1"/>
    <property type="molecule type" value="Genomic_DNA"/>
</dbReference>
<proteinExistence type="predicted"/>
<protein>
    <recommendedName>
        <fullName evidence="3">Lipoprotein</fullName>
    </recommendedName>
</protein>
<accession>A0A8J3BTX3</accession>
<evidence type="ECO:0000313" key="1">
    <source>
        <dbReference type="EMBL" id="GGK35867.1"/>
    </source>
</evidence>
<evidence type="ECO:0008006" key="3">
    <source>
        <dbReference type="Google" id="ProtNLM"/>
    </source>
</evidence>
<dbReference type="Proteomes" id="UP000612329">
    <property type="component" value="Unassembled WGS sequence"/>
</dbReference>
<reference evidence="1" key="2">
    <citation type="submission" date="2020-09" db="EMBL/GenBank/DDBJ databases">
        <authorList>
            <person name="Sun Q."/>
            <person name="Ohkuma M."/>
        </authorList>
    </citation>
    <scope>NUCLEOTIDE SEQUENCE</scope>
    <source>
        <strain evidence="1">JCM 12862</strain>
    </source>
</reference>
<organism evidence="1 2">
    <name type="scientific">Yeosuana aromativorans</name>
    <dbReference type="NCBI Taxonomy" id="288019"/>
    <lineage>
        <taxon>Bacteria</taxon>
        <taxon>Pseudomonadati</taxon>
        <taxon>Bacteroidota</taxon>
        <taxon>Flavobacteriia</taxon>
        <taxon>Flavobacteriales</taxon>
        <taxon>Flavobacteriaceae</taxon>
        <taxon>Yeosuana</taxon>
    </lineage>
</organism>
<comment type="caution">
    <text evidence="1">The sequence shown here is derived from an EMBL/GenBank/DDBJ whole genome shotgun (WGS) entry which is preliminary data.</text>
</comment>
<dbReference type="RefSeq" id="WP_188655235.1">
    <property type="nucleotide sequence ID" value="NZ_BMNR01000020.1"/>
</dbReference>
<dbReference type="PROSITE" id="PS51257">
    <property type="entry name" value="PROKAR_LIPOPROTEIN"/>
    <property type="match status" value="1"/>
</dbReference>
<dbReference type="AlphaFoldDB" id="A0A8J3BTX3"/>
<sequence length="222" mass="26197">MNSRFPYFIIFLILCGCNDPSYEITTDGIKRDKPIKDGFDLIEIFVTEFNEEGRPIEYTDGESVFCGPTKGFSGYLGEKIYNQKEKNLISENRKKMDTIMTLNGNSLGGEGHDKRIMEYIDSQNIIDSIVNENFPFKAQRKIKFFEKSENYKWVYTTEKLEKLKFYDYSRNVFDKLPMDLKKNQWYLLNFSNASNIIDKVFFKIKENGEVEQYDYYKVIMGV</sequence>